<dbReference type="CTD" id="36335987"/>
<dbReference type="AlphaFoldDB" id="W6UUP6"/>
<comment type="subcellular location">
    <subcellularLocation>
        <location evidence="2">Cytoplasm</location>
    </subcellularLocation>
    <subcellularLocation>
        <location evidence="1">Nucleus</location>
    </subcellularLocation>
</comment>
<dbReference type="NCBIfam" id="TIGR00291">
    <property type="entry name" value="RNA_SBDS"/>
    <property type="match status" value="1"/>
</dbReference>
<dbReference type="KEGG" id="egl:EGR_00272"/>
<dbReference type="Pfam" id="PF01172">
    <property type="entry name" value="SBDS_N"/>
    <property type="match status" value="1"/>
</dbReference>
<evidence type="ECO:0000256" key="6">
    <source>
        <dbReference type="ARBA" id="ARBA00022517"/>
    </source>
</evidence>
<feature type="domain" description="Ribosome maturation protein SDO1/SBDS central" evidence="11">
    <location>
        <begin position="109"/>
        <end position="169"/>
    </location>
</feature>
<dbReference type="GO" id="GO:0005737">
    <property type="term" value="C:cytoplasm"/>
    <property type="evidence" value="ECO:0007669"/>
    <property type="project" value="UniProtKB-SubCell"/>
</dbReference>
<dbReference type="PROSITE" id="PS01267">
    <property type="entry name" value="UPF0023"/>
    <property type="match status" value="1"/>
</dbReference>
<dbReference type="InterPro" id="IPR018023">
    <property type="entry name" value="Ribosome_mat_SBDS_CS"/>
</dbReference>
<evidence type="ECO:0000313" key="13">
    <source>
        <dbReference type="Proteomes" id="UP000019149"/>
    </source>
</evidence>
<dbReference type="Gene3D" id="1.10.10.900">
    <property type="entry name" value="SBDS protein C-terminal domain, subdomain 1"/>
    <property type="match status" value="1"/>
</dbReference>
<evidence type="ECO:0000256" key="3">
    <source>
        <dbReference type="ARBA" id="ARBA00007433"/>
    </source>
</evidence>
<comment type="subunit">
    <text evidence="8">Associates with the 60S ribosomal subunit.</text>
</comment>
<evidence type="ECO:0000313" key="12">
    <source>
        <dbReference type="EMBL" id="EUB65003.1"/>
    </source>
</evidence>
<name>W6UUP6_ECHGR</name>
<dbReference type="PANTHER" id="PTHR10927">
    <property type="entry name" value="RIBOSOME MATURATION PROTEIN SBDS"/>
    <property type="match status" value="1"/>
</dbReference>
<dbReference type="OMA" id="AVNPQMD"/>
<evidence type="ECO:0000259" key="11">
    <source>
        <dbReference type="Pfam" id="PF09377"/>
    </source>
</evidence>
<dbReference type="EMBL" id="APAU02000001">
    <property type="protein sequence ID" value="EUB65003.1"/>
    <property type="molecule type" value="Genomic_DNA"/>
</dbReference>
<dbReference type="InterPro" id="IPR002140">
    <property type="entry name" value="Sdo1/SBDS"/>
</dbReference>
<evidence type="ECO:0000256" key="4">
    <source>
        <dbReference type="ARBA" id="ARBA00014814"/>
    </source>
</evidence>
<dbReference type="InterPro" id="IPR019783">
    <property type="entry name" value="SDO1/SBDS_N"/>
</dbReference>
<feature type="compositionally biased region" description="Basic residues" evidence="9">
    <location>
        <begin position="322"/>
        <end position="331"/>
    </location>
</feature>
<dbReference type="STRING" id="6210.W6UUP6"/>
<accession>W6UUP6</accession>
<dbReference type="OrthoDB" id="10253092at2759"/>
<keyword evidence="13" id="KW-1185">Reference proteome</keyword>
<dbReference type="GeneID" id="36335987"/>
<dbReference type="Gene3D" id="3.30.1250.10">
    <property type="entry name" value="Ribosome maturation protein SBDS, N-terminal domain"/>
    <property type="match status" value="1"/>
</dbReference>
<dbReference type="GO" id="GO:0005634">
    <property type="term" value="C:nucleus"/>
    <property type="evidence" value="ECO:0007669"/>
    <property type="project" value="UniProtKB-SubCell"/>
</dbReference>
<comment type="caution">
    <text evidence="12">The sequence shown here is derived from an EMBL/GenBank/DDBJ whole genome shotgun (WGS) entry which is preliminary data.</text>
</comment>
<dbReference type="SUPFAM" id="SSF89895">
    <property type="entry name" value="FYSH domain"/>
    <property type="match status" value="1"/>
</dbReference>
<keyword evidence="7" id="KW-0539">Nucleus</keyword>
<feature type="compositionally biased region" description="Acidic residues" evidence="9">
    <location>
        <begin position="335"/>
        <end position="351"/>
    </location>
</feature>
<reference evidence="12 13" key="1">
    <citation type="journal article" date="2013" name="Nat. Genet.">
        <title>The genome of the hydatid tapeworm Echinococcus granulosus.</title>
        <authorList>
            <person name="Zheng H."/>
            <person name="Zhang W."/>
            <person name="Zhang L."/>
            <person name="Zhang Z."/>
            <person name="Li J."/>
            <person name="Lu G."/>
            <person name="Zhu Y."/>
            <person name="Wang Y."/>
            <person name="Huang Y."/>
            <person name="Liu J."/>
            <person name="Kang H."/>
            <person name="Chen J."/>
            <person name="Wang L."/>
            <person name="Chen A."/>
            <person name="Yu S."/>
            <person name="Gao Z."/>
            <person name="Jin L."/>
            <person name="Gu W."/>
            <person name="Wang Z."/>
            <person name="Zhao L."/>
            <person name="Shi B."/>
            <person name="Wen H."/>
            <person name="Lin R."/>
            <person name="Jones M.K."/>
            <person name="Brejova B."/>
            <person name="Vinar T."/>
            <person name="Zhao G."/>
            <person name="McManus D.P."/>
            <person name="Chen Z."/>
            <person name="Zhou Y."/>
            <person name="Wang S."/>
        </authorList>
    </citation>
    <scope>NUCLEOTIDE SEQUENCE [LARGE SCALE GENOMIC DNA]</scope>
</reference>
<protein>
    <recommendedName>
        <fullName evidence="4">Ribosome maturation protein SBDS</fullName>
    </recommendedName>
</protein>
<sequence>MALFTPINQKRLTNVSVVRLKRNGNRYELACYPNKVKAWREKLERNIDEVLQAHEIFSNVSKGQLATKSDLFRDFDTEDVDTIIRQILNDGEMQVTVKERKVENENLFRDVAKIVSERCFNPENSRAYTVTMIEKMMKDCHVNLQPKKSAKQQALEVIRQLRASGNFKIAPAMMEILISLDPKLADNVSPRILKLVHHIIRQERNPEGIFELSAVIEPENYHSLTVVLDEHAKDRYCIEIIGVARPVSGVKKPPLPSPLSSAVVSTAPILETSPISEEPSDGSPTPAPDGASQRCTADTATPVGGGDDNDRCGTVSRGNNQTKKRRRRRNRKVYDDDDVEDDSIDGSSDIEFDSGGVGTLWVWGPGICIFAASGPSLNMSQDL</sequence>
<evidence type="ECO:0000256" key="9">
    <source>
        <dbReference type="SAM" id="MobiDB-lite"/>
    </source>
</evidence>
<dbReference type="GO" id="GO:0042256">
    <property type="term" value="P:cytosolic ribosome assembly"/>
    <property type="evidence" value="ECO:0007669"/>
    <property type="project" value="InterPro"/>
</dbReference>
<evidence type="ECO:0000256" key="8">
    <source>
        <dbReference type="ARBA" id="ARBA00049708"/>
    </source>
</evidence>
<dbReference type="Pfam" id="PF09377">
    <property type="entry name" value="SBDS_domain_II"/>
    <property type="match status" value="1"/>
</dbReference>
<keyword evidence="6" id="KW-0690">Ribosome biogenesis</keyword>
<dbReference type="RefSeq" id="XP_024356199.1">
    <property type="nucleotide sequence ID" value="XM_024489521.1"/>
</dbReference>
<evidence type="ECO:0000259" key="10">
    <source>
        <dbReference type="Pfam" id="PF01172"/>
    </source>
</evidence>
<dbReference type="InterPro" id="IPR037188">
    <property type="entry name" value="Sdo1/SBDS_central_sf"/>
</dbReference>
<evidence type="ECO:0000256" key="2">
    <source>
        <dbReference type="ARBA" id="ARBA00004496"/>
    </source>
</evidence>
<evidence type="ECO:0000256" key="7">
    <source>
        <dbReference type="ARBA" id="ARBA00023242"/>
    </source>
</evidence>
<evidence type="ECO:0000256" key="5">
    <source>
        <dbReference type="ARBA" id="ARBA00022490"/>
    </source>
</evidence>
<feature type="domain" description="Ribosome maturation protein SDO1/SBDS N-terminal" evidence="10">
    <location>
        <begin position="14"/>
        <end position="101"/>
    </location>
</feature>
<dbReference type="InterPro" id="IPR039100">
    <property type="entry name" value="Sdo1/SBDS-like"/>
</dbReference>
<keyword evidence="5" id="KW-0963">Cytoplasm</keyword>
<feature type="region of interest" description="Disordered" evidence="9">
    <location>
        <begin position="272"/>
        <end position="351"/>
    </location>
</feature>
<dbReference type="PANTHER" id="PTHR10927:SF1">
    <property type="entry name" value="RIBOSOME MATURATION PROTEIN SBDS"/>
    <property type="match status" value="1"/>
</dbReference>
<dbReference type="SUPFAM" id="SSF109728">
    <property type="entry name" value="Hypothetical protein AF0491, middle domain"/>
    <property type="match status" value="1"/>
</dbReference>
<dbReference type="Proteomes" id="UP000019149">
    <property type="component" value="Unassembled WGS sequence"/>
</dbReference>
<comment type="similarity">
    <text evidence="3">Belongs to the SDO1/SBDS family.</text>
</comment>
<organism evidence="12 13">
    <name type="scientific">Echinococcus granulosus</name>
    <name type="common">Hydatid tapeworm</name>
    <dbReference type="NCBI Taxonomy" id="6210"/>
    <lineage>
        <taxon>Eukaryota</taxon>
        <taxon>Metazoa</taxon>
        <taxon>Spiralia</taxon>
        <taxon>Lophotrochozoa</taxon>
        <taxon>Platyhelminthes</taxon>
        <taxon>Cestoda</taxon>
        <taxon>Eucestoda</taxon>
        <taxon>Cyclophyllidea</taxon>
        <taxon>Taeniidae</taxon>
        <taxon>Echinococcus</taxon>
        <taxon>Echinococcus granulosus group</taxon>
    </lineage>
</organism>
<evidence type="ECO:0000256" key="1">
    <source>
        <dbReference type="ARBA" id="ARBA00004123"/>
    </source>
</evidence>
<dbReference type="InterPro" id="IPR036786">
    <property type="entry name" value="Ribosome_mat_SBDS_N_sf"/>
</dbReference>
<gene>
    <name evidence="12" type="ORF">EGR_00272</name>
</gene>
<dbReference type="InterPro" id="IPR018978">
    <property type="entry name" value="SDO1/SBDS_central"/>
</dbReference>
<proteinExistence type="inferred from homology"/>